<dbReference type="GO" id="GO:0005783">
    <property type="term" value="C:endoplasmic reticulum"/>
    <property type="evidence" value="ECO:0007669"/>
    <property type="project" value="TreeGrafter"/>
</dbReference>
<dbReference type="GO" id="GO:0000164">
    <property type="term" value="C:protein phosphatase type 1 complex"/>
    <property type="evidence" value="ECO:0007669"/>
    <property type="project" value="TreeGrafter"/>
</dbReference>
<reference evidence="5" key="1">
    <citation type="submission" date="2025-08" db="UniProtKB">
        <authorList>
            <consortium name="Ensembl"/>
        </authorList>
    </citation>
    <scope>IDENTIFICATION</scope>
</reference>
<feature type="compositionally biased region" description="Acidic residues" evidence="2">
    <location>
        <begin position="306"/>
        <end position="325"/>
    </location>
</feature>
<protein>
    <recommendedName>
        <fullName evidence="7">Protein phosphatase 1 regulatory subunit 15B</fullName>
    </recommendedName>
</protein>
<dbReference type="Proteomes" id="UP000472274">
    <property type="component" value="Unplaced"/>
</dbReference>
<dbReference type="GO" id="GO:0019888">
    <property type="term" value="F:protein phosphatase regulator activity"/>
    <property type="evidence" value="ECO:0007669"/>
    <property type="project" value="TreeGrafter"/>
</dbReference>
<dbReference type="InterPro" id="IPR019512">
    <property type="entry name" value="Prot_Pase1_reg-su15B_N"/>
</dbReference>
<feature type="domain" description="Protein phosphatase 1 regulatory subunit 15B N-terminal" evidence="3">
    <location>
        <begin position="186"/>
        <end position="268"/>
    </location>
</feature>
<keyword evidence="6" id="KW-1185">Reference proteome</keyword>
<feature type="region of interest" description="Disordered" evidence="2">
    <location>
        <begin position="246"/>
        <end position="266"/>
    </location>
</feature>
<dbReference type="PANTHER" id="PTHR16489">
    <property type="entry name" value="GH11727P"/>
    <property type="match status" value="1"/>
</dbReference>
<proteinExistence type="inferred from homology"/>
<feature type="compositionally biased region" description="Acidic residues" evidence="2">
    <location>
        <begin position="352"/>
        <end position="369"/>
    </location>
</feature>
<dbReference type="PANTHER" id="PTHR16489:SF11">
    <property type="entry name" value="PROTEIN PHOSPHATASE 1 REGULATORY SUBUNIT 15B"/>
    <property type="match status" value="1"/>
</dbReference>
<comment type="similarity">
    <text evidence="1">Belongs to the PPP1R15 family.</text>
</comment>
<dbReference type="AlphaFoldDB" id="A0A674IR75"/>
<dbReference type="Pfam" id="PF10472">
    <property type="entry name" value="CReP_N"/>
    <property type="match status" value="1"/>
</dbReference>
<dbReference type="InterPro" id="IPR051254">
    <property type="entry name" value="PPP1R15"/>
</dbReference>
<feature type="region of interest" description="Disordered" evidence="2">
    <location>
        <begin position="418"/>
        <end position="452"/>
    </location>
</feature>
<evidence type="ECO:0000313" key="5">
    <source>
        <dbReference type="Ensembl" id="ENSTMTP00000011996.1"/>
    </source>
</evidence>
<feature type="compositionally biased region" description="Low complexity" evidence="2">
    <location>
        <begin position="370"/>
        <end position="384"/>
    </location>
</feature>
<evidence type="ECO:0008006" key="7">
    <source>
        <dbReference type="Google" id="ProtNLM"/>
    </source>
</evidence>
<dbReference type="GeneTree" id="ENSGT00940000154404"/>
<reference evidence="5" key="2">
    <citation type="submission" date="2025-09" db="UniProtKB">
        <authorList>
            <consortium name="Ensembl"/>
        </authorList>
    </citation>
    <scope>IDENTIFICATION</scope>
</reference>
<name>A0A674IR75_9SAUR</name>
<feature type="domain" description="Protein phosphatase 1 regulatory subunit 15A/B C-terminal" evidence="4">
    <location>
        <begin position="382"/>
        <end position="603"/>
    </location>
</feature>
<evidence type="ECO:0000256" key="2">
    <source>
        <dbReference type="SAM" id="MobiDB-lite"/>
    </source>
</evidence>
<evidence type="ECO:0000313" key="6">
    <source>
        <dbReference type="Proteomes" id="UP000472274"/>
    </source>
</evidence>
<evidence type="ECO:0000259" key="4">
    <source>
        <dbReference type="Pfam" id="PF10488"/>
    </source>
</evidence>
<dbReference type="InParanoid" id="A0A674IR75"/>
<feature type="region of interest" description="Disordered" evidence="2">
    <location>
        <begin position="1"/>
        <end position="31"/>
    </location>
</feature>
<dbReference type="Ensembl" id="ENSTMTT00000012403.1">
    <property type="protein sequence ID" value="ENSTMTP00000011996.1"/>
    <property type="gene ID" value="ENSTMTG00000008668.1"/>
</dbReference>
<feature type="compositionally biased region" description="Acidic residues" evidence="2">
    <location>
        <begin position="442"/>
        <end position="452"/>
    </location>
</feature>
<feature type="region of interest" description="Disordered" evidence="2">
    <location>
        <begin position="283"/>
        <end position="386"/>
    </location>
</feature>
<dbReference type="InterPro" id="IPR019523">
    <property type="entry name" value="Prot_Pase1_reg-su15A/B_C"/>
</dbReference>
<organism evidence="5 6">
    <name type="scientific">Terrapene triunguis</name>
    <name type="common">Three-toed box turtle</name>
    <dbReference type="NCBI Taxonomy" id="2587831"/>
    <lineage>
        <taxon>Eukaryota</taxon>
        <taxon>Metazoa</taxon>
        <taxon>Chordata</taxon>
        <taxon>Craniata</taxon>
        <taxon>Vertebrata</taxon>
        <taxon>Euteleostomi</taxon>
        <taxon>Archelosauria</taxon>
        <taxon>Testudinata</taxon>
        <taxon>Testudines</taxon>
        <taxon>Cryptodira</taxon>
        <taxon>Durocryptodira</taxon>
        <taxon>Testudinoidea</taxon>
        <taxon>Emydidae</taxon>
        <taxon>Terrapene</taxon>
    </lineage>
</organism>
<evidence type="ECO:0000256" key="1">
    <source>
        <dbReference type="ARBA" id="ARBA00010161"/>
    </source>
</evidence>
<dbReference type="GO" id="GO:0051246">
    <property type="term" value="P:regulation of protein metabolic process"/>
    <property type="evidence" value="ECO:0007669"/>
    <property type="project" value="UniProtKB-ARBA"/>
</dbReference>
<gene>
    <name evidence="5" type="primary">LOC112118402</name>
</gene>
<evidence type="ECO:0000259" key="3">
    <source>
        <dbReference type="Pfam" id="PF10472"/>
    </source>
</evidence>
<dbReference type="GO" id="GO:0034976">
    <property type="term" value="P:response to endoplasmic reticulum stress"/>
    <property type="evidence" value="ECO:0007669"/>
    <property type="project" value="TreeGrafter"/>
</dbReference>
<dbReference type="Pfam" id="PF10488">
    <property type="entry name" value="PP1c_bdg"/>
    <property type="match status" value="1"/>
</dbReference>
<feature type="compositionally biased region" description="Gly residues" evidence="2">
    <location>
        <begin position="1"/>
        <end position="10"/>
    </location>
</feature>
<sequence length="614" mass="67562">MQPGGAGGRTGALRSPAMEPRKREQASPGLGPASSWLGLTWLKLGPCPPAPAVAAQPQLSPPFSWLRLFSQLLSPLPGLLHRLLPGQGLSSALCPAAGEPPAGGSQAAPLLLLSEAAASLSWADGELHWPDDAPEMRRKSSLESAQPLWGAGLVRTGLAPLSVRQVDLVSYMLGPGGSLGSGYGQACCTDKSHLPQPLSAELPADGWRGPPSREGLPEIQHVRTKRLEFLQQQQLATNCLAVPDPDHGYHSLEEEQQHRSNRQGDLKQKCDAWELRGREELPEHSIVGQAGESPLEQEVWSPEKEAAEEETLSEEDEDEDSDIEQDLPVSSRPACANKLIDYIIRGSSSGEESSEGEEDWDGDDDDGFDSEGSLSDSDSTSQDSESQHLWNSFCSLDPYNPQNFTAAIRTAVNSEKDLSGESYVEEDSSWAESLPGSPALSSEEDDEWECNSADEEDNLELWNSFCNSDDPYNPFNFKAPFQTAKKKGKHDLEGASGLCLVSSQCNLLFTCQVQLLENHNSGVTDTVQHGILFGEKRTNTKRKKVTFLEEVTEYYVSSEEDRKGPWEELARDGCRFQKRIQETEDAIGYCLTVEHRQRIFNRLQETYYKMLDVF</sequence>
<accession>A0A674IR75</accession>